<keyword evidence="2" id="KW-1133">Transmembrane helix</keyword>
<dbReference type="Proteomes" id="UP001610334">
    <property type="component" value="Unassembled WGS sequence"/>
</dbReference>
<keyword evidence="2" id="KW-0812">Transmembrane</keyword>
<accession>A0ABR4H708</accession>
<sequence length="669" mass="73215">MAQLRAQESELQLLPPQPNENEMPPFETDEVLSLSHETGSHPDPDRLSSSGASDAQDYVEGWPVGPRRLKNNAQSDIFSTALEVLLAGFPIAFLGLHGEEVSDYGAKVIQATNLAPSIFPIVFAAIVGNMMRSWALWKAEKCTSLGTLEQLNGSTSFAGTLSLVLALRRPGILTICILLLWAMSPLGGQSALRMISEVRSTAGGNISLAYMNMTAMSGFEGASNMDRTGPPMRAMYTTSLLASEEAKSSPRDVWGWPKIPLLRTLLPLSGSDAWRVASSENGTTTYSALTGLVLQGIPPGLDVEFPVESFYFDFDCHFVANNLTGNETLHRIGEQTLRYHNASLLFGEPSVSGRNYSNFFVETNHDLLGLGATRSQIHLFYASRDYPEWSVALFDCSLSRIPVESWIECRNALCAVTRMRPSKKDTRPPISTPFVLPPEYPGDFGPTTLINFVEYFPLAAGGMSAYQPSPTDSYIYGDPTVFALNWQRNWSTVDLQFFSNRFTTAFNTYWQTSLGPYTITSATISDPVNLTDPPGLYPRFNATPGTTSRRVTVYRTHDSWVAIFIIATALLQLCAFTGIFLRGITRAPDILGYVSSLTRGNPHVPLPAGVGDSGTTVSGLDRARLLRDMRVQIADVEGGKDVGRVAFVAVGLGGDRVGPKRLRKGRRYQ</sequence>
<proteinExistence type="predicted"/>
<feature type="transmembrane region" description="Helical" evidence="2">
    <location>
        <begin position="560"/>
        <end position="581"/>
    </location>
</feature>
<feature type="transmembrane region" description="Helical" evidence="2">
    <location>
        <begin position="108"/>
        <end position="128"/>
    </location>
</feature>
<organism evidence="3 4">
    <name type="scientific">Aspergillus granulosus</name>
    <dbReference type="NCBI Taxonomy" id="176169"/>
    <lineage>
        <taxon>Eukaryota</taxon>
        <taxon>Fungi</taxon>
        <taxon>Dikarya</taxon>
        <taxon>Ascomycota</taxon>
        <taxon>Pezizomycotina</taxon>
        <taxon>Eurotiomycetes</taxon>
        <taxon>Eurotiomycetidae</taxon>
        <taxon>Eurotiales</taxon>
        <taxon>Aspergillaceae</taxon>
        <taxon>Aspergillus</taxon>
        <taxon>Aspergillus subgen. Nidulantes</taxon>
    </lineage>
</organism>
<keyword evidence="2" id="KW-0472">Membrane</keyword>
<feature type="transmembrane region" description="Helical" evidence="2">
    <location>
        <begin position="77"/>
        <end position="96"/>
    </location>
</feature>
<evidence type="ECO:0000313" key="3">
    <source>
        <dbReference type="EMBL" id="KAL2811248.1"/>
    </source>
</evidence>
<name>A0ABR4H708_9EURO</name>
<keyword evidence="4" id="KW-1185">Reference proteome</keyword>
<evidence type="ECO:0000256" key="1">
    <source>
        <dbReference type="SAM" id="MobiDB-lite"/>
    </source>
</evidence>
<gene>
    <name evidence="3" type="ORF">BJX63DRAFT_433540</name>
</gene>
<evidence type="ECO:0000256" key="2">
    <source>
        <dbReference type="SAM" id="Phobius"/>
    </source>
</evidence>
<feature type="region of interest" description="Disordered" evidence="1">
    <location>
        <begin position="1"/>
        <end position="55"/>
    </location>
</feature>
<comment type="caution">
    <text evidence="3">The sequence shown here is derived from an EMBL/GenBank/DDBJ whole genome shotgun (WGS) entry which is preliminary data.</text>
</comment>
<dbReference type="EMBL" id="JBFXLT010000060">
    <property type="protein sequence ID" value="KAL2811248.1"/>
    <property type="molecule type" value="Genomic_DNA"/>
</dbReference>
<reference evidence="3 4" key="1">
    <citation type="submission" date="2024-07" db="EMBL/GenBank/DDBJ databases">
        <title>Section-level genome sequencing and comparative genomics of Aspergillus sections Usti and Cavernicolus.</title>
        <authorList>
            <consortium name="Lawrence Berkeley National Laboratory"/>
            <person name="Nybo J.L."/>
            <person name="Vesth T.C."/>
            <person name="Theobald S."/>
            <person name="Frisvad J.C."/>
            <person name="Larsen T.O."/>
            <person name="Kjaerboelling I."/>
            <person name="Rothschild-Mancinelli K."/>
            <person name="Lyhne E.K."/>
            <person name="Kogle M.E."/>
            <person name="Barry K."/>
            <person name="Clum A."/>
            <person name="Na H."/>
            <person name="Ledsgaard L."/>
            <person name="Lin J."/>
            <person name="Lipzen A."/>
            <person name="Kuo A."/>
            <person name="Riley R."/>
            <person name="Mondo S."/>
            <person name="Labutti K."/>
            <person name="Haridas S."/>
            <person name="Pangalinan J."/>
            <person name="Salamov A.A."/>
            <person name="Simmons B.A."/>
            <person name="Magnuson J.K."/>
            <person name="Chen J."/>
            <person name="Drula E."/>
            <person name="Henrissat B."/>
            <person name="Wiebenga A."/>
            <person name="Lubbers R.J."/>
            <person name="Gomes A.C."/>
            <person name="Makela M.R."/>
            <person name="Stajich J."/>
            <person name="Grigoriev I.V."/>
            <person name="Mortensen U.H."/>
            <person name="De Vries R.P."/>
            <person name="Baker S.E."/>
            <person name="Andersen M.R."/>
        </authorList>
    </citation>
    <scope>NUCLEOTIDE SEQUENCE [LARGE SCALE GENOMIC DNA]</scope>
    <source>
        <strain evidence="3 4">CBS 588.65</strain>
    </source>
</reference>
<evidence type="ECO:0000313" key="4">
    <source>
        <dbReference type="Proteomes" id="UP001610334"/>
    </source>
</evidence>
<protein>
    <submittedName>
        <fullName evidence="3">Uncharacterized protein</fullName>
    </submittedName>
</protein>